<dbReference type="KEGG" id="snan:I6N98_04320"/>
<feature type="transmembrane region" description="Helical" evidence="4">
    <location>
        <begin position="145"/>
        <end position="164"/>
    </location>
</feature>
<feature type="transmembrane region" description="Helical" evidence="4">
    <location>
        <begin position="369"/>
        <end position="388"/>
    </location>
</feature>
<evidence type="ECO:0000256" key="4">
    <source>
        <dbReference type="SAM" id="Phobius"/>
    </source>
</evidence>
<feature type="transmembrane region" description="Helical" evidence="4">
    <location>
        <begin position="339"/>
        <end position="362"/>
    </location>
</feature>
<protein>
    <recommendedName>
        <fullName evidence="7">Tetratricopeptide repeat protein</fullName>
    </recommendedName>
</protein>
<keyword evidence="6" id="KW-1185">Reference proteome</keyword>
<evidence type="ECO:0000256" key="3">
    <source>
        <dbReference type="SAM" id="MobiDB-lite"/>
    </source>
</evidence>
<dbReference type="InterPro" id="IPR052346">
    <property type="entry name" value="O-mannosyl-transferase_TMTC"/>
</dbReference>
<organism evidence="5 6">
    <name type="scientific">Spongiibacter nanhainus</name>
    <dbReference type="NCBI Taxonomy" id="2794344"/>
    <lineage>
        <taxon>Bacteria</taxon>
        <taxon>Pseudomonadati</taxon>
        <taxon>Pseudomonadota</taxon>
        <taxon>Gammaproteobacteria</taxon>
        <taxon>Cellvibrionales</taxon>
        <taxon>Spongiibacteraceae</taxon>
        <taxon>Spongiibacter</taxon>
    </lineage>
</organism>
<feature type="transmembrane region" description="Helical" evidence="4">
    <location>
        <begin position="316"/>
        <end position="333"/>
    </location>
</feature>
<feature type="transmembrane region" description="Helical" evidence="4">
    <location>
        <begin position="176"/>
        <end position="195"/>
    </location>
</feature>
<gene>
    <name evidence="5" type="ORF">I6N98_04320</name>
</gene>
<dbReference type="Proteomes" id="UP000596063">
    <property type="component" value="Chromosome"/>
</dbReference>
<feature type="compositionally biased region" description="Polar residues" evidence="3">
    <location>
        <begin position="635"/>
        <end position="651"/>
    </location>
</feature>
<feature type="transmembrane region" description="Helical" evidence="4">
    <location>
        <begin position="394"/>
        <end position="410"/>
    </location>
</feature>
<feature type="transmembrane region" description="Helical" evidence="4">
    <location>
        <begin position="122"/>
        <end position="139"/>
    </location>
</feature>
<keyword evidence="4" id="KW-0812">Transmembrane</keyword>
<dbReference type="PANTHER" id="PTHR44227:SF3">
    <property type="entry name" value="PROTEIN O-MANNOSYL-TRANSFERASE TMTC4"/>
    <property type="match status" value="1"/>
</dbReference>
<dbReference type="AlphaFoldDB" id="A0A7T4UR26"/>
<evidence type="ECO:0000313" key="6">
    <source>
        <dbReference type="Proteomes" id="UP000596063"/>
    </source>
</evidence>
<proteinExistence type="predicted"/>
<name>A0A7T4UR26_9GAMM</name>
<evidence type="ECO:0008006" key="7">
    <source>
        <dbReference type="Google" id="ProtNLM"/>
    </source>
</evidence>
<evidence type="ECO:0000256" key="1">
    <source>
        <dbReference type="ARBA" id="ARBA00022737"/>
    </source>
</evidence>
<sequence>MNRYWSFSIVVATLGAVVLCYLPGLSGNFMLDDFSTLPPLSQWGKIDSLEKLWRFVSGGYAGPMGRPIPLITFALNSSSWPADPTPFIATNIAIHVINTLLVFALIRELLKASNTSENSHTFWLPLLAAALWGLHPYMASSVLYVVQRMTLLAAGFSFLCLFLYLRARLLLVNGRIIWGAALLALAALSSIAALFSKENAVLIPLQLALLELCLRWVNSERPRDGVYALLVGGIGVVSLVVLYKLCDYAYPHIKAMVLEGRSLPSRREFTFFERQLTEARVLGEYIISILVPRPQTSGVFQDGYVLSRSLTDPPSTWVWVVIHAVFLAVAWLVRRKTPLLAFGILWFYVGHIVESSVVMLEIKFEHRNYLPSLGILLPIAAGLCSLQLAPKLKGALAGVILVVFAGTLYARTSLWGNPEQASLVWVEENPNSARALENAALVLSKQPERYPMVADLLRRAAEMSPNDPMLAIKHRNYICRQLRSDSTSWADIAQQFDGAEINWQLYHVLEESLEAIAAGRCDHISLEQFNAVASAVLQNKRYRRTGTPKLVRELQARAALIFGDDQLAVELYQKEADKNPPLSMVMRYALWLASYGQQSVAAKILSEALERGESGDPYLYEQAQDMQRKIEADITPQNKSGDISTNNLEPQ</sequence>
<feature type="transmembrane region" description="Helical" evidence="4">
    <location>
        <begin position="226"/>
        <end position="246"/>
    </location>
</feature>
<reference evidence="5 6" key="1">
    <citation type="submission" date="2020-12" db="EMBL/GenBank/DDBJ databases">
        <authorList>
            <person name="Shan Y."/>
        </authorList>
    </citation>
    <scope>NUCLEOTIDE SEQUENCE [LARGE SCALE GENOMIC DNA]</scope>
    <source>
        <strain evidence="6">csc3.9</strain>
    </source>
</reference>
<feature type="transmembrane region" description="Helical" evidence="4">
    <location>
        <begin position="87"/>
        <end position="110"/>
    </location>
</feature>
<dbReference type="EMBL" id="CP066167">
    <property type="protein sequence ID" value="QQD19087.1"/>
    <property type="molecule type" value="Genomic_DNA"/>
</dbReference>
<accession>A0A7T4UR26</accession>
<evidence type="ECO:0000256" key="2">
    <source>
        <dbReference type="ARBA" id="ARBA00022803"/>
    </source>
</evidence>
<keyword evidence="1" id="KW-0677">Repeat</keyword>
<feature type="transmembrane region" description="Helical" evidence="4">
    <location>
        <begin position="7"/>
        <end position="31"/>
    </location>
</feature>
<dbReference type="PANTHER" id="PTHR44227">
    <property type="match status" value="1"/>
</dbReference>
<dbReference type="RefSeq" id="WP_198570572.1">
    <property type="nucleotide sequence ID" value="NZ_CP066167.1"/>
</dbReference>
<feature type="region of interest" description="Disordered" evidence="3">
    <location>
        <begin position="629"/>
        <end position="651"/>
    </location>
</feature>
<keyword evidence="2" id="KW-0802">TPR repeat</keyword>
<evidence type="ECO:0000313" key="5">
    <source>
        <dbReference type="EMBL" id="QQD19087.1"/>
    </source>
</evidence>
<keyword evidence="4" id="KW-0472">Membrane</keyword>
<keyword evidence="4" id="KW-1133">Transmembrane helix</keyword>